<organism evidence="1 2">
    <name type="scientific">Actinoallomurus spadix</name>
    <dbReference type="NCBI Taxonomy" id="79912"/>
    <lineage>
        <taxon>Bacteria</taxon>
        <taxon>Bacillati</taxon>
        <taxon>Actinomycetota</taxon>
        <taxon>Actinomycetes</taxon>
        <taxon>Streptosporangiales</taxon>
        <taxon>Thermomonosporaceae</taxon>
        <taxon>Actinoallomurus</taxon>
    </lineage>
</organism>
<comment type="caution">
    <text evidence="1">The sequence shown here is derived from an EMBL/GenBank/DDBJ whole genome shotgun (WGS) entry which is preliminary data.</text>
</comment>
<evidence type="ECO:0000313" key="2">
    <source>
        <dbReference type="Proteomes" id="UP001501822"/>
    </source>
</evidence>
<accession>A0ABN0WNM6</accession>
<dbReference type="EMBL" id="BAAABM010000029">
    <property type="protein sequence ID" value="GAA0342370.1"/>
    <property type="molecule type" value="Genomic_DNA"/>
</dbReference>
<keyword evidence="2" id="KW-1185">Reference proteome</keyword>
<evidence type="ECO:0000313" key="1">
    <source>
        <dbReference type="EMBL" id="GAA0342370.1"/>
    </source>
</evidence>
<proteinExistence type="predicted"/>
<dbReference type="Proteomes" id="UP001501822">
    <property type="component" value="Unassembled WGS sequence"/>
</dbReference>
<protein>
    <submittedName>
        <fullName evidence="1">Uncharacterized protein</fullName>
    </submittedName>
</protein>
<reference evidence="1 2" key="1">
    <citation type="journal article" date="2019" name="Int. J. Syst. Evol. Microbiol.">
        <title>The Global Catalogue of Microorganisms (GCM) 10K type strain sequencing project: providing services to taxonomists for standard genome sequencing and annotation.</title>
        <authorList>
            <consortium name="The Broad Institute Genomics Platform"/>
            <consortium name="The Broad Institute Genome Sequencing Center for Infectious Disease"/>
            <person name="Wu L."/>
            <person name="Ma J."/>
        </authorList>
    </citation>
    <scope>NUCLEOTIDE SEQUENCE [LARGE SCALE GENOMIC DNA]</scope>
    <source>
        <strain evidence="1 2">JCM 3146</strain>
    </source>
</reference>
<name>A0ABN0WNM6_9ACTN</name>
<sequence>MPLIVKKETFAVNRSLKGNFLQAAPRAIGRTVLLPLSREPSGVPPITRPGHTRPRDLLDLYGVTDVKVRETLTGLARDSRKKGWWQGYDDVL</sequence>
<gene>
    <name evidence="1" type="ORF">GCM10010151_34950</name>
</gene>